<protein>
    <submittedName>
        <fullName evidence="2">Uncharacterized protein</fullName>
    </submittedName>
</protein>
<sequence length="97" mass="10447">MSLVPAHPSTQQRPSPIGIETPSQTVMSPFLPGAIAWITWKTSSVWPGQVVPARVVPGCVAPRDSQHQASCSRHSTVRLGWLQMAKNSSSHCGTGRF</sequence>
<feature type="region of interest" description="Disordered" evidence="1">
    <location>
        <begin position="1"/>
        <end position="22"/>
    </location>
</feature>
<dbReference type="Proteomes" id="UP001283361">
    <property type="component" value="Unassembled WGS sequence"/>
</dbReference>
<gene>
    <name evidence="2" type="ORF">RRG08_012219</name>
</gene>
<dbReference type="AlphaFoldDB" id="A0AAE1DB70"/>
<reference evidence="2" key="1">
    <citation type="journal article" date="2023" name="G3 (Bethesda)">
        <title>A reference genome for the long-term kleptoplast-retaining sea slug Elysia crispata morphotype clarki.</title>
        <authorList>
            <person name="Eastman K.E."/>
            <person name="Pendleton A.L."/>
            <person name="Shaikh M.A."/>
            <person name="Suttiyut T."/>
            <person name="Ogas R."/>
            <person name="Tomko P."/>
            <person name="Gavelis G."/>
            <person name="Widhalm J.R."/>
            <person name="Wisecaver J.H."/>
        </authorList>
    </citation>
    <scope>NUCLEOTIDE SEQUENCE</scope>
    <source>
        <strain evidence="2">ECLA1</strain>
    </source>
</reference>
<evidence type="ECO:0000313" key="2">
    <source>
        <dbReference type="EMBL" id="KAK3763485.1"/>
    </source>
</evidence>
<keyword evidence="3" id="KW-1185">Reference proteome</keyword>
<evidence type="ECO:0000313" key="3">
    <source>
        <dbReference type="Proteomes" id="UP001283361"/>
    </source>
</evidence>
<accession>A0AAE1DB70</accession>
<proteinExistence type="predicted"/>
<comment type="caution">
    <text evidence="2">The sequence shown here is derived from an EMBL/GenBank/DDBJ whole genome shotgun (WGS) entry which is preliminary data.</text>
</comment>
<organism evidence="2 3">
    <name type="scientific">Elysia crispata</name>
    <name type="common">lettuce slug</name>
    <dbReference type="NCBI Taxonomy" id="231223"/>
    <lineage>
        <taxon>Eukaryota</taxon>
        <taxon>Metazoa</taxon>
        <taxon>Spiralia</taxon>
        <taxon>Lophotrochozoa</taxon>
        <taxon>Mollusca</taxon>
        <taxon>Gastropoda</taxon>
        <taxon>Heterobranchia</taxon>
        <taxon>Euthyneura</taxon>
        <taxon>Panpulmonata</taxon>
        <taxon>Sacoglossa</taxon>
        <taxon>Placobranchoidea</taxon>
        <taxon>Plakobranchidae</taxon>
        <taxon>Elysia</taxon>
    </lineage>
</organism>
<evidence type="ECO:0000256" key="1">
    <source>
        <dbReference type="SAM" id="MobiDB-lite"/>
    </source>
</evidence>
<dbReference type="EMBL" id="JAWDGP010004552">
    <property type="protein sequence ID" value="KAK3763485.1"/>
    <property type="molecule type" value="Genomic_DNA"/>
</dbReference>
<name>A0AAE1DB70_9GAST</name>